<proteinExistence type="predicted"/>
<sequence length="227" mass="25597">MKKLQYTLLVALTIGFVTKNFAQHSRYVIKNGFSIGGGITQFDIITDNFETKKGEGWIGNMTATVEIPHKWYNLSYGMQLSENTISTTGFDVPLSSIAQDIEYKIFTAQLQFLWHAKPFKTSHFTIDFGPMLQYNSDLELSDDEQENFILADFDTVQANAVKDLNNFNVNGSIGATLGIGFFKVRAQYIYGFTNILDALNDSEFNQVLGRDFKGNQSMFAFTGMITF</sequence>
<accession>A0ABS1WH92</accession>
<gene>
    <name evidence="1" type="ORF">JAO71_01610</name>
</gene>
<protein>
    <recommendedName>
        <fullName evidence="3">Outer membrane protein beta-barrel domain-containing protein</fullName>
    </recommendedName>
</protein>
<reference evidence="1 2" key="1">
    <citation type="submission" date="2020-12" db="EMBL/GenBank/DDBJ databases">
        <title>Olleya sediminilitoris sp. nov., isolated from a tidal flat.</title>
        <authorList>
            <person name="Park S."/>
            <person name="Yoon J.-H."/>
        </authorList>
    </citation>
    <scope>NUCLEOTIDE SEQUENCE [LARGE SCALE GENOMIC DNA]</scope>
    <source>
        <strain evidence="1 2">YSTF-M6</strain>
    </source>
</reference>
<name>A0ABS1WH92_9FLAO</name>
<evidence type="ECO:0008006" key="3">
    <source>
        <dbReference type="Google" id="ProtNLM"/>
    </source>
</evidence>
<comment type="caution">
    <text evidence="1">The sequence shown here is derived from an EMBL/GenBank/DDBJ whole genome shotgun (WGS) entry which is preliminary data.</text>
</comment>
<dbReference type="EMBL" id="JAEMEF010000001">
    <property type="protein sequence ID" value="MBL7558483.1"/>
    <property type="molecule type" value="Genomic_DNA"/>
</dbReference>
<keyword evidence="2" id="KW-1185">Reference proteome</keyword>
<dbReference type="RefSeq" id="WP_116823774.1">
    <property type="nucleotide sequence ID" value="NZ_JAEMEF010000001.1"/>
</dbReference>
<evidence type="ECO:0000313" key="1">
    <source>
        <dbReference type="EMBL" id="MBL7558483.1"/>
    </source>
</evidence>
<organism evidence="1 2">
    <name type="scientific">Olleya sediminilitoris</name>
    <dbReference type="NCBI Taxonomy" id="2795739"/>
    <lineage>
        <taxon>Bacteria</taxon>
        <taxon>Pseudomonadati</taxon>
        <taxon>Bacteroidota</taxon>
        <taxon>Flavobacteriia</taxon>
        <taxon>Flavobacteriales</taxon>
        <taxon>Flavobacteriaceae</taxon>
    </lineage>
</organism>
<evidence type="ECO:0000313" key="2">
    <source>
        <dbReference type="Proteomes" id="UP000605013"/>
    </source>
</evidence>
<dbReference type="Proteomes" id="UP000605013">
    <property type="component" value="Unassembled WGS sequence"/>
</dbReference>